<dbReference type="EMBL" id="KE504612">
    <property type="protein sequence ID" value="EPS92426.1"/>
    <property type="molecule type" value="Genomic_DNA"/>
</dbReference>
<gene>
    <name evidence="1" type="ORF">FOMPIDRAFT_95161</name>
</gene>
<dbReference type="HOGENOM" id="CLU_2722259_0_0_1"/>
<evidence type="ECO:0000313" key="2">
    <source>
        <dbReference type="Proteomes" id="UP000015241"/>
    </source>
</evidence>
<dbReference type="InParanoid" id="S8DFT1"/>
<sequence>MRAPSVLTYDGPGSEDGYAAVKEAFDSSARAFVNALLYRAIRSLSIAYKFKMKISPANVIDQLIEDAQSDIR</sequence>
<keyword evidence="2" id="KW-1185">Reference proteome</keyword>
<proteinExistence type="predicted"/>
<dbReference type="Proteomes" id="UP000015241">
    <property type="component" value="Unassembled WGS sequence"/>
</dbReference>
<protein>
    <submittedName>
        <fullName evidence="1">Uncharacterized protein</fullName>
    </submittedName>
</protein>
<evidence type="ECO:0000313" key="1">
    <source>
        <dbReference type="EMBL" id="EPS92426.1"/>
    </source>
</evidence>
<dbReference type="AlphaFoldDB" id="S8DFT1"/>
<organism evidence="1 2">
    <name type="scientific">Fomitopsis schrenkii</name>
    <name type="common">Brown rot fungus</name>
    <dbReference type="NCBI Taxonomy" id="2126942"/>
    <lineage>
        <taxon>Eukaryota</taxon>
        <taxon>Fungi</taxon>
        <taxon>Dikarya</taxon>
        <taxon>Basidiomycota</taxon>
        <taxon>Agaricomycotina</taxon>
        <taxon>Agaricomycetes</taxon>
        <taxon>Polyporales</taxon>
        <taxon>Fomitopsis</taxon>
    </lineage>
</organism>
<reference evidence="1 2" key="1">
    <citation type="journal article" date="2012" name="Science">
        <title>The Paleozoic origin of enzymatic lignin decomposition reconstructed from 31 fungal genomes.</title>
        <authorList>
            <person name="Floudas D."/>
            <person name="Binder M."/>
            <person name="Riley R."/>
            <person name="Barry K."/>
            <person name="Blanchette R.A."/>
            <person name="Henrissat B."/>
            <person name="Martinez A.T."/>
            <person name="Otillar R."/>
            <person name="Spatafora J.W."/>
            <person name="Yadav J.S."/>
            <person name="Aerts A."/>
            <person name="Benoit I."/>
            <person name="Boyd A."/>
            <person name="Carlson A."/>
            <person name="Copeland A."/>
            <person name="Coutinho P.M."/>
            <person name="de Vries R.P."/>
            <person name="Ferreira P."/>
            <person name="Findley K."/>
            <person name="Foster B."/>
            <person name="Gaskell J."/>
            <person name="Glotzer D."/>
            <person name="Gorecki P."/>
            <person name="Heitman J."/>
            <person name="Hesse C."/>
            <person name="Hori C."/>
            <person name="Igarashi K."/>
            <person name="Jurgens J.A."/>
            <person name="Kallen N."/>
            <person name="Kersten P."/>
            <person name="Kohler A."/>
            <person name="Kuees U."/>
            <person name="Kumar T.K.A."/>
            <person name="Kuo A."/>
            <person name="LaButti K."/>
            <person name="Larrondo L.F."/>
            <person name="Lindquist E."/>
            <person name="Ling A."/>
            <person name="Lombard V."/>
            <person name="Lucas S."/>
            <person name="Lundell T."/>
            <person name="Martin R."/>
            <person name="McLaughlin D.J."/>
            <person name="Morgenstern I."/>
            <person name="Morin E."/>
            <person name="Murat C."/>
            <person name="Nagy L.G."/>
            <person name="Nolan M."/>
            <person name="Ohm R.A."/>
            <person name="Patyshakuliyeva A."/>
            <person name="Rokas A."/>
            <person name="Ruiz-Duenas F.J."/>
            <person name="Sabat G."/>
            <person name="Salamov A."/>
            <person name="Samejima M."/>
            <person name="Schmutz J."/>
            <person name="Slot J.C."/>
            <person name="St John F."/>
            <person name="Stenlid J."/>
            <person name="Sun H."/>
            <person name="Sun S."/>
            <person name="Syed K."/>
            <person name="Tsang A."/>
            <person name="Wiebenga A."/>
            <person name="Young D."/>
            <person name="Pisabarro A."/>
            <person name="Eastwood D.C."/>
            <person name="Martin F."/>
            <person name="Cullen D."/>
            <person name="Grigoriev I.V."/>
            <person name="Hibbett D.S."/>
        </authorList>
    </citation>
    <scope>NUCLEOTIDE SEQUENCE</scope>
    <source>
        <strain evidence="2">FP-58527</strain>
    </source>
</reference>
<name>S8DFT1_FOMSC</name>
<accession>S8DFT1</accession>